<evidence type="ECO:0000256" key="1">
    <source>
        <dbReference type="ARBA" id="ARBA00001954"/>
    </source>
</evidence>
<dbReference type="GO" id="GO:0005739">
    <property type="term" value="C:mitochondrion"/>
    <property type="evidence" value="ECO:0007669"/>
    <property type="project" value="TreeGrafter"/>
</dbReference>
<accession>A0A7S4AU38</accession>
<keyword evidence="4" id="KW-0223">Dioxygenase</keyword>
<dbReference type="InterPro" id="IPR003819">
    <property type="entry name" value="TauD/TfdA-like"/>
</dbReference>
<proteinExistence type="inferred from homology"/>
<dbReference type="GO" id="GO:0051213">
    <property type="term" value="F:dioxygenase activity"/>
    <property type="evidence" value="ECO:0007669"/>
    <property type="project" value="UniProtKB-KW"/>
</dbReference>
<dbReference type="SUPFAM" id="SSF51197">
    <property type="entry name" value="Clavaminate synthase-like"/>
    <property type="match status" value="1"/>
</dbReference>
<protein>
    <recommendedName>
        <fullName evidence="7">TauD/TfdA-like domain-containing protein</fullName>
    </recommendedName>
</protein>
<evidence type="ECO:0000313" key="8">
    <source>
        <dbReference type="EMBL" id="CAE0727092.1"/>
    </source>
</evidence>
<feature type="domain" description="TauD/TfdA-like" evidence="7">
    <location>
        <begin position="344"/>
        <end position="634"/>
    </location>
</feature>
<evidence type="ECO:0000259" key="7">
    <source>
        <dbReference type="Pfam" id="PF02668"/>
    </source>
</evidence>
<keyword evidence="3" id="KW-0479">Metal-binding</keyword>
<dbReference type="Pfam" id="PF02668">
    <property type="entry name" value="TauD"/>
    <property type="match status" value="1"/>
</dbReference>
<dbReference type="PANTHER" id="PTHR10696">
    <property type="entry name" value="GAMMA-BUTYROBETAINE HYDROXYLASE-RELATED"/>
    <property type="match status" value="1"/>
</dbReference>
<dbReference type="GO" id="GO:0046872">
    <property type="term" value="F:metal ion binding"/>
    <property type="evidence" value="ECO:0007669"/>
    <property type="project" value="UniProtKB-KW"/>
</dbReference>
<keyword evidence="6" id="KW-0408">Iron</keyword>
<dbReference type="AlphaFoldDB" id="A0A7S4AU38"/>
<gene>
    <name evidence="8" type="ORF">PAUS00366_LOCUS19852</name>
</gene>
<dbReference type="InterPro" id="IPR042098">
    <property type="entry name" value="TauD-like_sf"/>
</dbReference>
<evidence type="ECO:0000256" key="3">
    <source>
        <dbReference type="ARBA" id="ARBA00022723"/>
    </source>
</evidence>
<keyword evidence="5" id="KW-0560">Oxidoreductase</keyword>
<comment type="cofactor">
    <cofactor evidence="1">
        <name>Fe(2+)</name>
        <dbReference type="ChEBI" id="CHEBI:29033"/>
    </cofactor>
</comment>
<dbReference type="GO" id="GO:0045329">
    <property type="term" value="P:carnitine biosynthetic process"/>
    <property type="evidence" value="ECO:0007669"/>
    <property type="project" value="TreeGrafter"/>
</dbReference>
<evidence type="ECO:0000256" key="5">
    <source>
        <dbReference type="ARBA" id="ARBA00023002"/>
    </source>
</evidence>
<organism evidence="8">
    <name type="scientific">Pseudo-nitzschia australis</name>
    <dbReference type="NCBI Taxonomy" id="44445"/>
    <lineage>
        <taxon>Eukaryota</taxon>
        <taxon>Sar</taxon>
        <taxon>Stramenopiles</taxon>
        <taxon>Ochrophyta</taxon>
        <taxon>Bacillariophyta</taxon>
        <taxon>Bacillariophyceae</taxon>
        <taxon>Bacillariophycidae</taxon>
        <taxon>Bacillariales</taxon>
        <taxon>Bacillariaceae</taxon>
        <taxon>Pseudo-nitzschia</taxon>
    </lineage>
</organism>
<dbReference type="PANTHER" id="PTHR10696:SF25">
    <property type="entry name" value="OXIDOREDUCTASE AIM17-RELATED"/>
    <property type="match status" value="1"/>
</dbReference>
<name>A0A7S4AU38_9STRA</name>
<comment type="similarity">
    <text evidence="2">Belongs to the gamma-BBH/TMLD family.</text>
</comment>
<reference evidence="8" key="1">
    <citation type="submission" date="2021-01" db="EMBL/GenBank/DDBJ databases">
        <authorList>
            <person name="Corre E."/>
            <person name="Pelletier E."/>
            <person name="Niang G."/>
            <person name="Scheremetjew M."/>
            <person name="Finn R."/>
            <person name="Kale V."/>
            <person name="Holt S."/>
            <person name="Cochrane G."/>
            <person name="Meng A."/>
            <person name="Brown T."/>
            <person name="Cohen L."/>
        </authorList>
    </citation>
    <scope>NUCLEOTIDE SEQUENCE</scope>
    <source>
        <strain evidence="8">10249 10 AB</strain>
    </source>
</reference>
<dbReference type="EMBL" id="HBIX01029625">
    <property type="protein sequence ID" value="CAE0727092.1"/>
    <property type="molecule type" value="Transcribed_RNA"/>
</dbReference>
<evidence type="ECO:0000256" key="4">
    <source>
        <dbReference type="ARBA" id="ARBA00022964"/>
    </source>
</evidence>
<evidence type="ECO:0000256" key="6">
    <source>
        <dbReference type="ARBA" id="ARBA00023004"/>
    </source>
</evidence>
<dbReference type="InterPro" id="IPR050411">
    <property type="entry name" value="AlphaKG_dependent_hydroxylases"/>
</dbReference>
<dbReference type="Gene3D" id="3.60.130.10">
    <property type="entry name" value="Clavaminate synthase-like"/>
    <property type="match status" value="1"/>
</dbReference>
<sequence>MILSSAKRGAMIFRCSKMMCRKMSTASAHRYAFSRKQPVLCEFMPLNASRSHHDGNPQVTAISSTTTSCKLQQYRFKSTGKSVAMNYYNPIETTEKHTGTRFRSHSASFQNDPEDEEDDFDLYHLHSSTNEGIEVDYDYSVTIGNAGQTISISALPKNLGGNNDTALSGESWEFSSSLLWVNDAKYVHSSSGQRLRKLGQYSGEFAIVLARLVCVGKDDSFVGSVDDNSSSSSIQLHPIPPRGSMHSRGGIYHLFSDNDRAKERTLVKLEWNYGGESIFDLEWLIDQARNNYLGRDILSNSKIDKDTIEAYPSIRRPKERARMTTAVTKDIAIGAMDNPKSISISTFDYEEISKNEDVLYEGMRDIFEHGAILVRNAPDVALVETEGEVEFPKASESIVGNLGKRFSGGALSHGSLYGDIFHVKSKNDAENIAYTNMGLPPHQDLTYYESKPLLQLLHCATSPSDNNNYILGGESVLIDSMAAAKELSRLAPDLFDVLLKTEATFLKERHDADIVSPKPHIVVDPTYGQVVEVNWSPPFEGPLQIHPRIAVEDYVRAYQAFETILDSNCDGVNSNPTLLPQSLETLLRDYSKKYTWEYELQKGDVLVFNNQRMLHGRRSFRSFGTVQRHLIGCYTDAMDTASRYRQLLRNRECKSGGSFGRNLGNGCRWM</sequence>
<evidence type="ECO:0000256" key="2">
    <source>
        <dbReference type="ARBA" id="ARBA00008654"/>
    </source>
</evidence>